<proteinExistence type="predicted"/>
<dbReference type="Pfam" id="PF05495">
    <property type="entry name" value="zf-CHY"/>
    <property type="match status" value="1"/>
</dbReference>
<dbReference type="AlphaFoldDB" id="W4G623"/>
<dbReference type="GO" id="GO:0061630">
    <property type="term" value="F:ubiquitin protein ligase activity"/>
    <property type="evidence" value="ECO:0007669"/>
    <property type="project" value="TreeGrafter"/>
</dbReference>
<dbReference type="GO" id="GO:0016567">
    <property type="term" value="P:protein ubiquitination"/>
    <property type="evidence" value="ECO:0007669"/>
    <property type="project" value="TreeGrafter"/>
</dbReference>
<accession>W4G623</accession>
<evidence type="ECO:0000256" key="4">
    <source>
        <dbReference type="PROSITE-ProRule" id="PRU00601"/>
    </source>
</evidence>
<keyword evidence="1" id="KW-0479">Metal-binding</keyword>
<dbReference type="OrthoDB" id="411372at2759"/>
<evidence type="ECO:0000256" key="1">
    <source>
        <dbReference type="ARBA" id="ARBA00022723"/>
    </source>
</evidence>
<sequence length="188" mass="21323">MSCSHYERGCHLLADCCGEWFPCRLCHDDESDHAMNRHAVKRVRCRKCRCEQQPQKTCEKCKHVLGQYFCSVCNLFDHKGGDKAIFHCDQCGICRVGGRDNFFHCGTCVGCYPISGQSTHKCVSEAMLKECCICLEVVIWPYLSWSLMLSCCILGHVQFTRKPVDPPVRTHSAHGVLQEHGQVCAHEI</sequence>
<dbReference type="PANTHER" id="PTHR21319">
    <property type="entry name" value="RING FINGER AND CHY ZINC FINGER DOMAIN-CONTAINING PROTEIN 1"/>
    <property type="match status" value="1"/>
</dbReference>
<dbReference type="SUPFAM" id="SSF161219">
    <property type="entry name" value="CHY zinc finger-like"/>
    <property type="match status" value="1"/>
</dbReference>
<dbReference type="InterPro" id="IPR008913">
    <property type="entry name" value="Znf_CHY"/>
</dbReference>
<evidence type="ECO:0000259" key="5">
    <source>
        <dbReference type="PROSITE" id="PS51266"/>
    </source>
</evidence>
<dbReference type="PROSITE" id="PS51266">
    <property type="entry name" value="ZF_CHY"/>
    <property type="match status" value="1"/>
</dbReference>
<dbReference type="EMBL" id="KI913141">
    <property type="protein sequence ID" value="ETV75162.1"/>
    <property type="molecule type" value="Genomic_DNA"/>
</dbReference>
<dbReference type="InterPro" id="IPR037274">
    <property type="entry name" value="Znf_CHY_sf"/>
</dbReference>
<evidence type="ECO:0000256" key="3">
    <source>
        <dbReference type="ARBA" id="ARBA00022833"/>
    </source>
</evidence>
<dbReference type="InterPro" id="IPR017921">
    <property type="entry name" value="Znf_CTCHY"/>
</dbReference>
<evidence type="ECO:0000256" key="2">
    <source>
        <dbReference type="ARBA" id="ARBA00022771"/>
    </source>
</evidence>
<keyword evidence="2 4" id="KW-0863">Zinc-finger</keyword>
<name>W4G623_APHAT</name>
<dbReference type="RefSeq" id="XP_009835209.1">
    <property type="nucleotide sequence ID" value="XM_009836907.1"/>
</dbReference>
<evidence type="ECO:0000259" key="6">
    <source>
        <dbReference type="PROSITE" id="PS51270"/>
    </source>
</evidence>
<dbReference type="GO" id="GO:0008270">
    <property type="term" value="F:zinc ion binding"/>
    <property type="evidence" value="ECO:0007669"/>
    <property type="project" value="UniProtKB-KW"/>
</dbReference>
<gene>
    <name evidence="7" type="ORF">H257_10380</name>
</gene>
<dbReference type="GO" id="GO:0006511">
    <property type="term" value="P:ubiquitin-dependent protein catabolic process"/>
    <property type="evidence" value="ECO:0007669"/>
    <property type="project" value="TreeGrafter"/>
</dbReference>
<feature type="domain" description="CHY-type" evidence="5">
    <location>
        <begin position="1"/>
        <end position="63"/>
    </location>
</feature>
<dbReference type="PROSITE" id="PS51270">
    <property type="entry name" value="ZF_CTCHY"/>
    <property type="match status" value="1"/>
</dbReference>
<dbReference type="SUPFAM" id="SSF161245">
    <property type="entry name" value="Zinc hairpin stack"/>
    <property type="match status" value="1"/>
</dbReference>
<protein>
    <recommendedName>
        <fullName evidence="8">CHY-type domain-containing protein</fullName>
    </recommendedName>
</protein>
<reference evidence="7" key="1">
    <citation type="submission" date="2013-12" db="EMBL/GenBank/DDBJ databases">
        <title>The Genome Sequence of Aphanomyces astaci APO3.</title>
        <authorList>
            <consortium name="The Broad Institute Genomics Platform"/>
            <person name="Russ C."/>
            <person name="Tyler B."/>
            <person name="van West P."/>
            <person name="Dieguez-Uribeondo J."/>
            <person name="Young S.K."/>
            <person name="Zeng Q."/>
            <person name="Gargeya S."/>
            <person name="Fitzgerald M."/>
            <person name="Abouelleil A."/>
            <person name="Alvarado L."/>
            <person name="Chapman S.B."/>
            <person name="Gainer-Dewar J."/>
            <person name="Goldberg J."/>
            <person name="Griggs A."/>
            <person name="Gujja S."/>
            <person name="Hansen M."/>
            <person name="Howarth C."/>
            <person name="Imamovic A."/>
            <person name="Ireland A."/>
            <person name="Larimer J."/>
            <person name="McCowan C."/>
            <person name="Murphy C."/>
            <person name="Pearson M."/>
            <person name="Poon T.W."/>
            <person name="Priest M."/>
            <person name="Roberts A."/>
            <person name="Saif S."/>
            <person name="Shea T."/>
            <person name="Sykes S."/>
            <person name="Wortman J."/>
            <person name="Nusbaum C."/>
            <person name="Birren B."/>
        </authorList>
    </citation>
    <scope>NUCLEOTIDE SEQUENCE [LARGE SCALE GENOMIC DNA]</scope>
    <source>
        <strain evidence="7">APO3</strain>
    </source>
</reference>
<feature type="domain" description="CTCHY-type" evidence="6">
    <location>
        <begin position="65"/>
        <end position="130"/>
    </location>
</feature>
<keyword evidence="3" id="KW-0862">Zinc</keyword>
<evidence type="ECO:0008006" key="8">
    <source>
        <dbReference type="Google" id="ProtNLM"/>
    </source>
</evidence>
<dbReference type="GeneID" id="20812376"/>
<evidence type="ECO:0000313" key="7">
    <source>
        <dbReference type="EMBL" id="ETV75162.1"/>
    </source>
</evidence>
<dbReference type="PANTHER" id="PTHR21319:SF53">
    <property type="entry name" value="RING FINGER AND CHY ZINC FINGER DOMAIN-CONTAINING PROTEIN 1"/>
    <property type="match status" value="1"/>
</dbReference>
<dbReference type="GO" id="GO:0005634">
    <property type="term" value="C:nucleus"/>
    <property type="evidence" value="ECO:0007669"/>
    <property type="project" value="TreeGrafter"/>
</dbReference>
<organism evidence="7">
    <name type="scientific">Aphanomyces astaci</name>
    <name type="common">Crayfish plague agent</name>
    <dbReference type="NCBI Taxonomy" id="112090"/>
    <lineage>
        <taxon>Eukaryota</taxon>
        <taxon>Sar</taxon>
        <taxon>Stramenopiles</taxon>
        <taxon>Oomycota</taxon>
        <taxon>Saprolegniomycetes</taxon>
        <taxon>Saprolegniales</taxon>
        <taxon>Verrucalvaceae</taxon>
        <taxon>Aphanomyces</taxon>
    </lineage>
</organism>
<dbReference type="VEuPathDB" id="FungiDB:H257_10380"/>
<dbReference type="InterPro" id="IPR037275">
    <property type="entry name" value="Znf_CTCHY_sf"/>
</dbReference>